<name>A0A8D2EB28_THEGE</name>
<evidence type="ECO:0000259" key="1">
    <source>
        <dbReference type="Pfam" id="PF15840"/>
    </source>
</evidence>
<evidence type="ECO:0000313" key="3">
    <source>
        <dbReference type="Proteomes" id="UP000694411"/>
    </source>
</evidence>
<dbReference type="Proteomes" id="UP000694411">
    <property type="component" value="Chromosome 16"/>
</dbReference>
<reference evidence="2" key="2">
    <citation type="submission" date="2025-08" db="UniProtKB">
        <authorList>
            <consortium name="Ensembl"/>
        </authorList>
    </citation>
    <scope>IDENTIFICATION</scope>
</reference>
<organism evidence="2 3">
    <name type="scientific">Theropithecus gelada</name>
    <name type="common">Gelada baboon</name>
    <dbReference type="NCBI Taxonomy" id="9565"/>
    <lineage>
        <taxon>Eukaryota</taxon>
        <taxon>Metazoa</taxon>
        <taxon>Chordata</taxon>
        <taxon>Craniata</taxon>
        <taxon>Vertebrata</taxon>
        <taxon>Euteleostomi</taxon>
        <taxon>Mammalia</taxon>
        <taxon>Eutheria</taxon>
        <taxon>Euarchontoglires</taxon>
        <taxon>Primates</taxon>
        <taxon>Haplorrhini</taxon>
        <taxon>Catarrhini</taxon>
        <taxon>Cercopithecidae</taxon>
        <taxon>Cercopithecinae</taxon>
        <taxon>Theropithecus</taxon>
    </lineage>
</organism>
<feature type="domain" description="ADP-ribosylation factor-like protein 17 C-terminal" evidence="1">
    <location>
        <begin position="71"/>
        <end position="123"/>
    </location>
</feature>
<dbReference type="InterPro" id="IPR031687">
    <property type="entry name" value="ARL17_C"/>
</dbReference>
<keyword evidence="3" id="KW-1185">Reference proteome</keyword>
<proteinExistence type="predicted"/>
<reference evidence="2" key="3">
    <citation type="submission" date="2025-09" db="UniProtKB">
        <authorList>
            <consortium name="Ensembl"/>
        </authorList>
    </citation>
    <scope>IDENTIFICATION</scope>
</reference>
<protein>
    <recommendedName>
        <fullName evidence="1">ADP-ribosylation factor-like protein 17 C-terminal domain-containing protein</fullName>
    </recommendedName>
</protein>
<accession>A0A8D2EB28</accession>
<dbReference type="AlphaFoldDB" id="A0A8D2EB28"/>
<dbReference type="Pfam" id="PF15840">
    <property type="entry name" value="ARL17"/>
    <property type="match status" value="1"/>
</dbReference>
<reference evidence="2" key="1">
    <citation type="submission" date="2018-05" db="EMBL/GenBank/DDBJ databases">
        <title>Whole genome of Theropithecus gelada.</title>
        <authorList>
            <person name="Chiou K.L."/>
            <person name="Snyder-Mackler N."/>
        </authorList>
    </citation>
    <scope>NUCLEOTIDE SEQUENCE [LARGE SCALE GENOMIC DNA]</scope>
</reference>
<evidence type="ECO:0000313" key="2">
    <source>
        <dbReference type="Ensembl" id="ENSTGEP00000002995.1"/>
    </source>
</evidence>
<dbReference type="Ensembl" id="ENSTGET00000003685.1">
    <property type="protein sequence ID" value="ENSTGEP00000002995.1"/>
    <property type="gene ID" value="ENSTGEG00000002584.1"/>
</dbReference>
<sequence>MPTKKWVGHQDTSKWGSPPCLDVELCCRVVAARDTLFTPFCAGAGSPGTTHQGSLASRVLPKKCSHVKFGIWKGGRSHPFLPASSRHAGCGGQLSSIFPHQSPAWGLWSWKDLSSGFPSLCHSRWKTPCRDVSVPCFSRM</sequence>